<keyword evidence="1" id="KW-0812">Transmembrane</keyword>
<dbReference type="EMBL" id="HBUF01514652">
    <property type="protein sequence ID" value="CAG6747505.1"/>
    <property type="molecule type" value="Transcribed_RNA"/>
</dbReference>
<feature type="transmembrane region" description="Helical" evidence="1">
    <location>
        <begin position="42"/>
        <end position="62"/>
    </location>
</feature>
<proteinExistence type="predicted"/>
<name>A0A8D8TUR1_9HEMI</name>
<keyword evidence="1" id="KW-1133">Transmembrane helix</keyword>
<sequence length="105" mass="11906">MIYFNVVSLCTNSHFPSSRCYCFVFPTVYITLNFPCARRGSYLYVSSLSSGFLPLCLFPVLVGSYPLCLFPVLGFYLFVTLLFQSLLFCLISHTFIIFTFTASIS</sequence>
<keyword evidence="1" id="KW-0472">Membrane</keyword>
<organism evidence="2">
    <name type="scientific">Cacopsylla melanoneura</name>
    <dbReference type="NCBI Taxonomy" id="428564"/>
    <lineage>
        <taxon>Eukaryota</taxon>
        <taxon>Metazoa</taxon>
        <taxon>Ecdysozoa</taxon>
        <taxon>Arthropoda</taxon>
        <taxon>Hexapoda</taxon>
        <taxon>Insecta</taxon>
        <taxon>Pterygota</taxon>
        <taxon>Neoptera</taxon>
        <taxon>Paraneoptera</taxon>
        <taxon>Hemiptera</taxon>
        <taxon>Sternorrhyncha</taxon>
        <taxon>Psylloidea</taxon>
        <taxon>Psyllidae</taxon>
        <taxon>Psyllinae</taxon>
        <taxon>Cacopsylla</taxon>
    </lineage>
</organism>
<reference evidence="2" key="1">
    <citation type="submission" date="2021-05" db="EMBL/GenBank/DDBJ databases">
        <authorList>
            <person name="Alioto T."/>
            <person name="Alioto T."/>
            <person name="Gomez Garrido J."/>
        </authorList>
    </citation>
    <scope>NUCLEOTIDE SEQUENCE</scope>
</reference>
<dbReference type="EMBL" id="HBUF01311817">
    <property type="protein sequence ID" value="CAG6693316.1"/>
    <property type="molecule type" value="Transcribed_RNA"/>
</dbReference>
<protein>
    <submittedName>
        <fullName evidence="2">Uncharacterized protein</fullName>
    </submittedName>
</protein>
<feature type="transmembrane region" description="Helical" evidence="1">
    <location>
        <begin position="74"/>
        <end position="100"/>
    </location>
</feature>
<accession>A0A8D8TUR1</accession>
<evidence type="ECO:0000256" key="1">
    <source>
        <dbReference type="SAM" id="Phobius"/>
    </source>
</evidence>
<dbReference type="AlphaFoldDB" id="A0A8D8TUR1"/>
<evidence type="ECO:0000313" key="2">
    <source>
        <dbReference type="EMBL" id="CAG6693316.1"/>
    </source>
</evidence>